<evidence type="ECO:0000256" key="11">
    <source>
        <dbReference type="SAM" id="Phobius"/>
    </source>
</evidence>
<feature type="transmembrane region" description="Helical" evidence="11">
    <location>
        <begin position="102"/>
        <end position="124"/>
    </location>
</feature>
<dbReference type="PANTHER" id="PTHR42837:SF2">
    <property type="entry name" value="MEMBRANE METALLOPROTEASE ARASP2, CHLOROPLASTIC-RELATED"/>
    <property type="match status" value="1"/>
</dbReference>
<evidence type="ECO:0000256" key="10">
    <source>
        <dbReference type="ARBA" id="ARBA00023136"/>
    </source>
</evidence>
<dbReference type="EMBL" id="LBXN01000071">
    <property type="protein sequence ID" value="KKR31404.1"/>
    <property type="molecule type" value="Genomic_DNA"/>
</dbReference>
<evidence type="ECO:0000256" key="2">
    <source>
        <dbReference type="ARBA" id="ARBA00004141"/>
    </source>
</evidence>
<feature type="transmembrane region" description="Helical" evidence="11">
    <location>
        <begin position="340"/>
        <end position="358"/>
    </location>
</feature>
<dbReference type="AlphaFoldDB" id="A0A0G0PTA1"/>
<organism evidence="13 14">
    <name type="scientific">Candidatus Gottesmanbacteria bacterium GW2011_GWC2_39_8</name>
    <dbReference type="NCBI Taxonomy" id="1618450"/>
    <lineage>
        <taxon>Bacteria</taxon>
        <taxon>Candidatus Gottesmaniibacteriota</taxon>
    </lineage>
</organism>
<evidence type="ECO:0000313" key="14">
    <source>
        <dbReference type="Proteomes" id="UP000034539"/>
    </source>
</evidence>
<keyword evidence="4 13" id="KW-0645">Protease</keyword>
<keyword evidence="6" id="KW-0378">Hydrolase</keyword>
<dbReference type="GO" id="GO:0016020">
    <property type="term" value="C:membrane"/>
    <property type="evidence" value="ECO:0007669"/>
    <property type="project" value="UniProtKB-SubCell"/>
</dbReference>
<dbReference type="Pfam" id="PF02163">
    <property type="entry name" value="Peptidase_M50"/>
    <property type="match status" value="1"/>
</dbReference>
<name>A0A0G0PTA1_9BACT</name>
<dbReference type="SUPFAM" id="SSF50156">
    <property type="entry name" value="PDZ domain-like"/>
    <property type="match status" value="1"/>
</dbReference>
<sequence length="363" mass="40010">MLITIISFLLILGVLVVVHELGHFVAAKKLGIKVEEFGFGLPPRIWGVKRGETIYSINALPIGGFVKLLGEDQDNTLNQKSKVKSQKLIERAFFARPVWQRALVLVAGVSMNFLLAVLLISYLFTQGVMVPTDRVHVEKIVKGTPAESAGLKEKDIIKDVSSEGKKEVLDSSDKFVKYTRSHLGKEITMTIDREGKKLTFKLTPRKEFPKDQGPLGVVISSYEEKKYSLVKAPILGTWEAVKLSGVLLVGVGQTLWKLVSFQGVAQDVTGPVGIAELTGQAVKFGHIAVLELMGLLSLNLAIVNILPFPALDGGRLFFVLVEGITKKKIRPSWERNLHQIGMIILLALILLVTLNDIIKIFAR</sequence>
<keyword evidence="9 13" id="KW-0482">Metalloprotease</keyword>
<dbReference type="InterPro" id="IPR036034">
    <property type="entry name" value="PDZ_sf"/>
</dbReference>
<keyword evidence="5 11" id="KW-0812">Transmembrane</keyword>
<keyword evidence="10 11" id="KW-0472">Membrane</keyword>
<proteinExistence type="inferred from homology"/>
<dbReference type="GO" id="GO:0006508">
    <property type="term" value="P:proteolysis"/>
    <property type="evidence" value="ECO:0007669"/>
    <property type="project" value="UniProtKB-KW"/>
</dbReference>
<comment type="subcellular location">
    <subcellularLocation>
        <location evidence="2">Membrane</location>
        <topology evidence="2">Multi-pass membrane protein</topology>
    </subcellularLocation>
</comment>
<evidence type="ECO:0000256" key="4">
    <source>
        <dbReference type="ARBA" id="ARBA00022670"/>
    </source>
</evidence>
<feature type="domain" description="Peptidase M50" evidence="12">
    <location>
        <begin position="8"/>
        <end position="348"/>
    </location>
</feature>
<feature type="transmembrane region" description="Helical" evidence="11">
    <location>
        <begin position="287"/>
        <end position="308"/>
    </location>
</feature>
<keyword evidence="7" id="KW-0862">Zinc</keyword>
<evidence type="ECO:0000259" key="12">
    <source>
        <dbReference type="Pfam" id="PF02163"/>
    </source>
</evidence>
<evidence type="ECO:0000313" key="13">
    <source>
        <dbReference type="EMBL" id="KKR31404.1"/>
    </source>
</evidence>
<dbReference type="CDD" id="cd06163">
    <property type="entry name" value="S2P-M50_PDZ_RseP-like"/>
    <property type="match status" value="1"/>
</dbReference>
<keyword evidence="8 11" id="KW-1133">Transmembrane helix</keyword>
<evidence type="ECO:0000256" key="3">
    <source>
        <dbReference type="ARBA" id="ARBA00007931"/>
    </source>
</evidence>
<protein>
    <submittedName>
        <fullName evidence="13">Membrane-associated zinc metalloprotease</fullName>
    </submittedName>
</protein>
<dbReference type="GO" id="GO:0004222">
    <property type="term" value="F:metalloendopeptidase activity"/>
    <property type="evidence" value="ECO:0007669"/>
    <property type="project" value="InterPro"/>
</dbReference>
<comment type="cofactor">
    <cofactor evidence="1">
        <name>Zn(2+)</name>
        <dbReference type="ChEBI" id="CHEBI:29105"/>
    </cofactor>
</comment>
<accession>A0A0G0PTA1</accession>
<evidence type="ECO:0000256" key="6">
    <source>
        <dbReference type="ARBA" id="ARBA00022801"/>
    </source>
</evidence>
<comment type="similarity">
    <text evidence="3">Belongs to the peptidase M50B family.</text>
</comment>
<evidence type="ECO:0000256" key="9">
    <source>
        <dbReference type="ARBA" id="ARBA00023049"/>
    </source>
</evidence>
<dbReference type="Gene3D" id="2.30.42.10">
    <property type="match status" value="1"/>
</dbReference>
<evidence type="ECO:0000256" key="1">
    <source>
        <dbReference type="ARBA" id="ARBA00001947"/>
    </source>
</evidence>
<dbReference type="PATRIC" id="fig|1618450.3.peg.1287"/>
<comment type="caution">
    <text evidence="13">The sequence shown here is derived from an EMBL/GenBank/DDBJ whole genome shotgun (WGS) entry which is preliminary data.</text>
</comment>
<evidence type="ECO:0000256" key="5">
    <source>
        <dbReference type="ARBA" id="ARBA00022692"/>
    </source>
</evidence>
<dbReference type="PANTHER" id="PTHR42837">
    <property type="entry name" value="REGULATOR OF SIGMA-E PROTEASE RSEP"/>
    <property type="match status" value="1"/>
</dbReference>
<dbReference type="Proteomes" id="UP000034539">
    <property type="component" value="Unassembled WGS sequence"/>
</dbReference>
<gene>
    <name evidence="13" type="ORF">UT63_C0071G0009</name>
</gene>
<evidence type="ECO:0000256" key="8">
    <source>
        <dbReference type="ARBA" id="ARBA00022989"/>
    </source>
</evidence>
<reference evidence="13 14" key="1">
    <citation type="journal article" date="2015" name="Nature">
        <title>rRNA introns, odd ribosomes, and small enigmatic genomes across a large radiation of phyla.</title>
        <authorList>
            <person name="Brown C.T."/>
            <person name="Hug L.A."/>
            <person name="Thomas B.C."/>
            <person name="Sharon I."/>
            <person name="Castelle C.J."/>
            <person name="Singh A."/>
            <person name="Wilkins M.J."/>
            <person name="Williams K.H."/>
            <person name="Banfield J.F."/>
        </authorList>
    </citation>
    <scope>NUCLEOTIDE SEQUENCE [LARGE SCALE GENOMIC DNA]</scope>
</reference>
<dbReference type="InterPro" id="IPR008915">
    <property type="entry name" value="Peptidase_M50"/>
</dbReference>
<dbReference type="InterPro" id="IPR004387">
    <property type="entry name" value="Pept_M50_Zn"/>
</dbReference>
<evidence type="ECO:0000256" key="7">
    <source>
        <dbReference type="ARBA" id="ARBA00022833"/>
    </source>
</evidence>